<evidence type="ECO:0000259" key="7">
    <source>
        <dbReference type="PROSITE" id="PS51918"/>
    </source>
</evidence>
<evidence type="ECO:0000256" key="3">
    <source>
        <dbReference type="ARBA" id="ARBA00022723"/>
    </source>
</evidence>
<dbReference type="InterPro" id="IPR007197">
    <property type="entry name" value="rSAM"/>
</dbReference>
<dbReference type="InterPro" id="IPR006158">
    <property type="entry name" value="Cobalamin-bd"/>
</dbReference>
<dbReference type="Proteomes" id="UP000000370">
    <property type="component" value="Chromosome"/>
</dbReference>
<comment type="cofactor">
    <cofactor evidence="1">
        <name>[4Fe-4S] cluster</name>
        <dbReference type="ChEBI" id="CHEBI:49883"/>
    </cofactor>
</comment>
<dbReference type="OrthoDB" id="9801424at2"/>
<keyword evidence="5" id="KW-0411">Iron-sulfur</keyword>
<dbReference type="SFLD" id="SFLDS00029">
    <property type="entry name" value="Radical_SAM"/>
    <property type="match status" value="1"/>
</dbReference>
<proteinExistence type="predicted"/>
<dbReference type="InterPro" id="IPR025288">
    <property type="entry name" value="DUF4080"/>
</dbReference>
<dbReference type="Gene3D" id="3.80.30.20">
    <property type="entry name" value="tm_1862 like domain"/>
    <property type="match status" value="1"/>
</dbReference>
<dbReference type="InterPro" id="IPR006638">
    <property type="entry name" value="Elp3/MiaA/NifB-like_rSAM"/>
</dbReference>
<dbReference type="InterPro" id="IPR058240">
    <property type="entry name" value="rSAM_sf"/>
</dbReference>
<dbReference type="SFLD" id="SFLDG01082">
    <property type="entry name" value="B12-binding_domain_containing"/>
    <property type="match status" value="1"/>
</dbReference>
<dbReference type="RefSeq" id="WP_012198175.1">
    <property type="nucleotide sequence ID" value="NC_010001.1"/>
</dbReference>
<dbReference type="CDD" id="cd02068">
    <property type="entry name" value="radical_SAM_B12_BD"/>
    <property type="match status" value="1"/>
</dbReference>
<dbReference type="PANTHER" id="PTHR43409:SF16">
    <property type="entry name" value="SLR0320 PROTEIN"/>
    <property type="match status" value="1"/>
</dbReference>
<organism evidence="8 9">
    <name type="scientific">Lachnoclostridium phytofermentans (strain ATCC 700394 / DSM 18823 / ISDg)</name>
    <name type="common">Clostridium phytofermentans</name>
    <dbReference type="NCBI Taxonomy" id="357809"/>
    <lineage>
        <taxon>Bacteria</taxon>
        <taxon>Bacillati</taxon>
        <taxon>Bacillota</taxon>
        <taxon>Clostridia</taxon>
        <taxon>Lachnospirales</taxon>
        <taxon>Lachnospiraceae</taxon>
    </lineage>
</organism>
<dbReference type="GO" id="GO:0046872">
    <property type="term" value="F:metal ion binding"/>
    <property type="evidence" value="ECO:0007669"/>
    <property type="project" value="UniProtKB-KW"/>
</dbReference>
<dbReference type="KEGG" id="cpy:Cphy_0143"/>
<dbReference type="SUPFAM" id="SSF102114">
    <property type="entry name" value="Radical SAM enzymes"/>
    <property type="match status" value="1"/>
</dbReference>
<protein>
    <submittedName>
        <fullName evidence="8">Cobalamin B12-binding domain protein</fullName>
    </submittedName>
</protein>
<keyword evidence="2" id="KW-0949">S-adenosyl-L-methionine</keyword>
<reference evidence="9" key="1">
    <citation type="submission" date="2007-11" db="EMBL/GenBank/DDBJ databases">
        <title>Complete genome sequence of Clostridium phytofermentans ISDg.</title>
        <authorList>
            <person name="Leschine S.B."/>
            <person name="Warnick T.A."/>
            <person name="Blanchard J.L."/>
            <person name="Schnell D.J."/>
            <person name="Petit E.L."/>
            <person name="LaTouf W.G."/>
            <person name="Copeland A."/>
            <person name="Lucas S."/>
            <person name="Lapidus A."/>
            <person name="Barry K."/>
            <person name="Glavina del Rio T."/>
            <person name="Dalin E."/>
            <person name="Tice H."/>
            <person name="Pitluck S."/>
            <person name="Kiss H."/>
            <person name="Brettin T."/>
            <person name="Bruce D."/>
            <person name="Detter J.C."/>
            <person name="Han C."/>
            <person name="Kuske C."/>
            <person name="Schmutz J."/>
            <person name="Larimer F."/>
            <person name="Land M."/>
            <person name="Hauser L."/>
            <person name="Kyrpides N."/>
            <person name="Kim E.A."/>
            <person name="Richardson P."/>
        </authorList>
    </citation>
    <scope>NUCLEOTIDE SEQUENCE [LARGE SCALE GENOMIC DNA]</scope>
    <source>
        <strain evidence="9">ATCC 700394 / DSM 18823 / ISDg</strain>
    </source>
</reference>
<dbReference type="SFLD" id="SFLDG01123">
    <property type="entry name" value="methyltransferase_(Class_B)"/>
    <property type="match status" value="1"/>
</dbReference>
<dbReference type="InterPro" id="IPR036724">
    <property type="entry name" value="Cobalamin-bd_sf"/>
</dbReference>
<evidence type="ECO:0000256" key="1">
    <source>
        <dbReference type="ARBA" id="ARBA00001966"/>
    </source>
</evidence>
<gene>
    <name evidence="8" type="ordered locus">Cphy_0143</name>
</gene>
<dbReference type="GO" id="GO:0005829">
    <property type="term" value="C:cytosol"/>
    <property type="evidence" value="ECO:0007669"/>
    <property type="project" value="TreeGrafter"/>
</dbReference>
<feature type="domain" description="Radical SAM core" evidence="7">
    <location>
        <begin position="183"/>
        <end position="413"/>
    </location>
</feature>
<dbReference type="GO" id="GO:0003824">
    <property type="term" value="F:catalytic activity"/>
    <property type="evidence" value="ECO:0007669"/>
    <property type="project" value="InterPro"/>
</dbReference>
<dbReference type="GO" id="GO:0031419">
    <property type="term" value="F:cobalamin binding"/>
    <property type="evidence" value="ECO:0007669"/>
    <property type="project" value="InterPro"/>
</dbReference>
<keyword evidence="3" id="KW-0479">Metal-binding</keyword>
<dbReference type="Pfam" id="PF04055">
    <property type="entry name" value="Radical_SAM"/>
    <property type="match status" value="1"/>
</dbReference>
<dbReference type="InterPro" id="IPR051198">
    <property type="entry name" value="BchE-like"/>
</dbReference>
<dbReference type="STRING" id="357809.Cphy_0143"/>
<evidence type="ECO:0000256" key="4">
    <source>
        <dbReference type="ARBA" id="ARBA00023004"/>
    </source>
</evidence>
<dbReference type="AlphaFoldDB" id="A9KR64"/>
<dbReference type="Pfam" id="PF02310">
    <property type="entry name" value="B12-binding"/>
    <property type="match status" value="1"/>
</dbReference>
<dbReference type="InterPro" id="IPR034466">
    <property type="entry name" value="Methyltransferase_Class_B"/>
</dbReference>
<dbReference type="GO" id="GO:0051539">
    <property type="term" value="F:4 iron, 4 sulfur cluster binding"/>
    <property type="evidence" value="ECO:0007669"/>
    <property type="project" value="UniProtKB-KW"/>
</dbReference>
<sequence length="583" mass="68278">MKILLTAINAKYIHSNPAIYYLKSYAKEYRDHIELAEYTINQYTDDILQSIYKKRPTMLAFSCYIWNISMVEEVIREYRKLDASVKIWVGGPEVSYDPEECLKRLPEIDGVMIGEGEATFTELASYYSSTQSNIIEDARKTLSDISGIAYRKEDGEIIKTRDRKPMDFSRLPFLYKEAMELSEFANRIIYYETSRGCPFSCSYCLSSIDKRVRFRDLDLVYQELGLFLDKKVAQVKFIDRTFNCKKSHAMGIWQFIKEHDNGVTNFHFEIAADILDEEQLSLLETLRPGLIQLEIGVQSTNDTTIDAINRRMDLKMVSENVARIKKADNIHQHLDLIAGLPFEDYTSFGNSFNDVYAMKPDQLQLGFLKVLKGSYMEEVSKEYGIIYKAKPPYEVLYTKWLPYDDVIRLKGVEEMAEVYYNSGQFKETLAFLEHFIESPFHFYEDLAKFYETSGLFGLNHNRIRRYEILLEFLIERFDSNIVSVAKQMMIFDLYKRERLKTRPSFAPYPEEYKKIFKAYMTSQGTNKKGEQIHLEHFDYDIIEAASTGNIVKKDLFIKFDYQKKTILHGEAEFTILTQKEIEI</sequence>
<dbReference type="HOGENOM" id="CLU_021572_1_0_9"/>
<dbReference type="SUPFAM" id="SSF52242">
    <property type="entry name" value="Cobalamin (vitamin B12)-binding domain"/>
    <property type="match status" value="1"/>
</dbReference>
<dbReference type="SMART" id="SM00729">
    <property type="entry name" value="Elp3"/>
    <property type="match status" value="1"/>
</dbReference>
<evidence type="ECO:0000259" key="6">
    <source>
        <dbReference type="PROSITE" id="PS51332"/>
    </source>
</evidence>
<dbReference type="Pfam" id="PF13311">
    <property type="entry name" value="DUF4080"/>
    <property type="match status" value="1"/>
</dbReference>
<dbReference type="Gene3D" id="3.40.50.280">
    <property type="entry name" value="Cobalamin-binding domain"/>
    <property type="match status" value="1"/>
</dbReference>
<dbReference type="CDD" id="cd01335">
    <property type="entry name" value="Radical_SAM"/>
    <property type="match status" value="1"/>
</dbReference>
<dbReference type="eggNOG" id="COG1032">
    <property type="taxonomic scope" value="Bacteria"/>
</dbReference>
<keyword evidence="4" id="KW-0408">Iron</keyword>
<feature type="domain" description="B12-binding" evidence="6">
    <location>
        <begin position="1"/>
        <end position="134"/>
    </location>
</feature>
<accession>A9KR64</accession>
<evidence type="ECO:0000313" key="9">
    <source>
        <dbReference type="Proteomes" id="UP000000370"/>
    </source>
</evidence>
<dbReference type="PANTHER" id="PTHR43409">
    <property type="entry name" value="ANAEROBIC MAGNESIUM-PROTOPORPHYRIN IX MONOMETHYL ESTER CYCLASE-RELATED"/>
    <property type="match status" value="1"/>
</dbReference>
<keyword evidence="9" id="KW-1185">Reference proteome</keyword>
<dbReference type="EMBL" id="CP000885">
    <property type="protein sequence ID" value="ABX40532.1"/>
    <property type="molecule type" value="Genomic_DNA"/>
</dbReference>
<dbReference type="InterPro" id="IPR023404">
    <property type="entry name" value="rSAM_horseshoe"/>
</dbReference>
<dbReference type="PROSITE" id="PS51332">
    <property type="entry name" value="B12_BINDING"/>
    <property type="match status" value="1"/>
</dbReference>
<evidence type="ECO:0000256" key="2">
    <source>
        <dbReference type="ARBA" id="ARBA00022691"/>
    </source>
</evidence>
<evidence type="ECO:0000256" key="5">
    <source>
        <dbReference type="ARBA" id="ARBA00023014"/>
    </source>
</evidence>
<name>A9KR64_LACP7</name>
<evidence type="ECO:0000313" key="8">
    <source>
        <dbReference type="EMBL" id="ABX40532.1"/>
    </source>
</evidence>
<dbReference type="PROSITE" id="PS51918">
    <property type="entry name" value="RADICAL_SAM"/>
    <property type="match status" value="1"/>
</dbReference>